<accession>A0ABY3RCM0</accession>
<evidence type="ECO:0000313" key="2">
    <source>
        <dbReference type="EMBL" id="UFZ04971.1"/>
    </source>
</evidence>
<protein>
    <submittedName>
        <fullName evidence="2">Aldo/keto reductase</fullName>
    </submittedName>
</protein>
<organism evidence="2 3">
    <name type="scientific">Bradyrhizobium ontarionense</name>
    <dbReference type="NCBI Taxonomy" id="2898149"/>
    <lineage>
        <taxon>Bacteria</taxon>
        <taxon>Pseudomonadati</taxon>
        <taxon>Pseudomonadota</taxon>
        <taxon>Alphaproteobacteria</taxon>
        <taxon>Hyphomicrobiales</taxon>
        <taxon>Nitrobacteraceae</taxon>
        <taxon>Bradyrhizobium</taxon>
    </lineage>
</organism>
<dbReference type="PANTHER" id="PTHR43312:SF1">
    <property type="entry name" value="NADP-DEPENDENT OXIDOREDUCTASE DOMAIN-CONTAINING PROTEIN"/>
    <property type="match status" value="1"/>
</dbReference>
<dbReference type="Pfam" id="PF00248">
    <property type="entry name" value="Aldo_ket_red"/>
    <property type="match status" value="1"/>
</dbReference>
<dbReference type="RefSeq" id="WP_231322514.1">
    <property type="nucleotide sequence ID" value="NZ_CP088156.1"/>
</dbReference>
<sequence>MKAAELGLGLLSIGRTWGVSNVLPPDEVMAERLIETAFASGIRFFDTAPAYARSELILGRVLRRNPALAKDSLVATKMGEHWDERSQTSWVSHEREDLVRSLENSLSRLGRIDILQIHKASAANVGADAVLETLDHARTCDVRQFGVSVSDLETAELACKSGQYAFVQFAFNRQNEAMKPAFDLLAARGMRPIVNRPLAMGALANGEPASLAAAYKFVLEHMSSGVVLTGTSREAHLLQNVAAFQAAVRKSQ</sequence>
<dbReference type="PANTHER" id="PTHR43312">
    <property type="entry name" value="D-THREO-ALDOSE 1-DEHYDROGENASE"/>
    <property type="match status" value="1"/>
</dbReference>
<evidence type="ECO:0000313" key="3">
    <source>
        <dbReference type="Proteomes" id="UP001431010"/>
    </source>
</evidence>
<keyword evidence="3" id="KW-1185">Reference proteome</keyword>
<evidence type="ECO:0000259" key="1">
    <source>
        <dbReference type="Pfam" id="PF00248"/>
    </source>
</evidence>
<dbReference type="CDD" id="cd19095">
    <property type="entry name" value="AKR_PA4992-like"/>
    <property type="match status" value="1"/>
</dbReference>
<dbReference type="InterPro" id="IPR053135">
    <property type="entry name" value="AKR2_Oxidoreductase"/>
</dbReference>
<proteinExistence type="predicted"/>
<dbReference type="InterPro" id="IPR036812">
    <property type="entry name" value="NAD(P)_OxRdtase_dom_sf"/>
</dbReference>
<feature type="domain" description="NADP-dependent oxidoreductase" evidence="1">
    <location>
        <begin position="5"/>
        <end position="205"/>
    </location>
</feature>
<dbReference type="InterPro" id="IPR023210">
    <property type="entry name" value="NADP_OxRdtase_dom"/>
</dbReference>
<gene>
    <name evidence="2" type="ORF">LQG66_01220</name>
</gene>
<dbReference type="Gene3D" id="3.20.20.100">
    <property type="entry name" value="NADP-dependent oxidoreductase domain"/>
    <property type="match status" value="1"/>
</dbReference>
<dbReference type="Proteomes" id="UP001431010">
    <property type="component" value="Chromosome"/>
</dbReference>
<reference evidence="2" key="1">
    <citation type="journal article" date="2024" name="Antonie Van Leeuwenhoek">
        <title>Bradyrhizobium ontarionense sp. nov., a novel bacterial symbiont isolated from Aeschynomene indica (Indian jointvetch), harbours photosynthesis, nitrogen fixation and nitrous oxide (N2O) reductase genes.</title>
        <authorList>
            <person name="Bromfield E.S.P."/>
            <person name="Cloutier S."/>
        </authorList>
    </citation>
    <scope>NUCLEOTIDE SEQUENCE</scope>
    <source>
        <strain evidence="2">A19</strain>
    </source>
</reference>
<name>A0ABY3RCM0_9BRAD</name>
<dbReference type="SUPFAM" id="SSF51430">
    <property type="entry name" value="NAD(P)-linked oxidoreductase"/>
    <property type="match status" value="1"/>
</dbReference>
<dbReference type="EMBL" id="CP088156">
    <property type="protein sequence ID" value="UFZ04971.1"/>
    <property type="molecule type" value="Genomic_DNA"/>
</dbReference>